<proteinExistence type="predicted"/>
<gene>
    <name evidence="4" type="ORF">L0668_18515</name>
</gene>
<dbReference type="InterPro" id="IPR032260">
    <property type="entry name" value="DUF5060"/>
</dbReference>
<accession>A0ABS9DCN8</accession>
<name>A0ABS9DCN8_9ALTE</name>
<feature type="domain" description="Putative collagen-binding" evidence="2">
    <location>
        <begin position="708"/>
        <end position="791"/>
    </location>
</feature>
<feature type="chain" id="PRO_5045763051" evidence="1">
    <location>
        <begin position="24"/>
        <end position="794"/>
    </location>
</feature>
<evidence type="ECO:0000313" key="4">
    <source>
        <dbReference type="EMBL" id="MCF2950115.1"/>
    </source>
</evidence>
<keyword evidence="5" id="KW-1185">Reference proteome</keyword>
<evidence type="ECO:0000259" key="3">
    <source>
        <dbReference type="Pfam" id="PF16586"/>
    </source>
</evidence>
<evidence type="ECO:0000313" key="5">
    <source>
        <dbReference type="Proteomes" id="UP001521137"/>
    </source>
</evidence>
<dbReference type="Gene3D" id="3.20.20.80">
    <property type="entry name" value="Glycosidases"/>
    <property type="match status" value="1"/>
</dbReference>
<dbReference type="Pfam" id="PF16586">
    <property type="entry name" value="DUF5060"/>
    <property type="match status" value="1"/>
</dbReference>
<dbReference type="InterPro" id="IPR013783">
    <property type="entry name" value="Ig-like_fold"/>
</dbReference>
<dbReference type="RefSeq" id="WP_235314216.1">
    <property type="nucleotide sequence ID" value="NZ_JAKGAS010000014.1"/>
</dbReference>
<feature type="domain" description="DUF5060" evidence="3">
    <location>
        <begin position="202"/>
        <end position="286"/>
    </location>
</feature>
<dbReference type="Gene3D" id="2.60.40.10">
    <property type="entry name" value="Immunoglobulins"/>
    <property type="match status" value="1"/>
</dbReference>
<feature type="signal peptide" evidence="1">
    <location>
        <begin position="1"/>
        <end position="23"/>
    </location>
</feature>
<evidence type="ECO:0000259" key="2">
    <source>
        <dbReference type="Pfam" id="PF12904"/>
    </source>
</evidence>
<dbReference type="Pfam" id="PF12904">
    <property type="entry name" value="Collagen_bind_2"/>
    <property type="match status" value="1"/>
</dbReference>
<dbReference type="InterPro" id="IPR024749">
    <property type="entry name" value="Collagen-bd_put"/>
</dbReference>
<evidence type="ECO:0000256" key="1">
    <source>
        <dbReference type="SAM" id="SignalP"/>
    </source>
</evidence>
<sequence length="794" mass="88517">MKRLLIGCTQALLLVFYANTGIAQQGKAVIDADDLMLQGSGFFIREGLIGFRVQDGKTQGEVSSTVPLGNSRFDIQLHTAGDKNGQSTYTLKVGDSVVGKFTSPKTTKDIDKSASYIASFNKVEINEGEKFTVSVENSSTNGKDYSRGYWSKIVFSAIDYDPGKDKADVSAMRLQEEIESGPALVSPRQTDGDGTVVISGEQKQWHDVVLTLDGPFAYEQDINPNPFLDYRMSVTFAHESGVPTYTVPGYFATDGNAAETSAVSGVKWRAHVSPDKPGLWSYRVSFVKGENASVTPSVGEYVYPFQGKYGTFNVAKTDKKGRDFRAKGRLEYVGGHYLRHAGTGEYFLKAGPDAPETMLAYADIDNTLGVKPNLAIKTWQPHAQDAKSSDPTWQDGKGKNLLGAFNYLADKGLNAFSFLTYNAAGDGDNIWPYVERNGKFHFDTSKLDQWGILFSHAQKLGLYLHFKLQENENDDNRKGKKPIVIKESLDGGLLGIERKLYLREIIARYSHHLALNWNLGEENTQSYEEQRDMAEYILNVDPYDHNTVIHSFPNQQEKVYLSMLGSQSVLTGASLQNSWKHAHQKTLRWVEQSRAAGKPWVVANDEQNPAGMGVPPDPGYKGFDGWAQDREMKYNLHDVRKKTLWGNLMAGGAGVEYYFGYRLLENDLVAEDFRSRDMSWDYAGIAVKFFADNDIPVHRMRNMNDLAVTDKGTEKPYVFANEGEVYLVYLHAANKTTLDLSLDRGRYSIRWFNPRIGGDLSKGTISKVSAGGVVDLGLPKSERNEDWLVVVKKI</sequence>
<keyword evidence="1" id="KW-0732">Signal</keyword>
<dbReference type="EMBL" id="JAKGAS010000014">
    <property type="protein sequence ID" value="MCF2950115.1"/>
    <property type="molecule type" value="Genomic_DNA"/>
</dbReference>
<dbReference type="Proteomes" id="UP001521137">
    <property type="component" value="Unassembled WGS sequence"/>
</dbReference>
<protein>
    <submittedName>
        <fullName evidence="4">DUF5060 domain-containing protein</fullName>
    </submittedName>
</protein>
<comment type="caution">
    <text evidence="4">The sequence shown here is derived from an EMBL/GenBank/DDBJ whole genome shotgun (WGS) entry which is preliminary data.</text>
</comment>
<reference evidence="4 5" key="1">
    <citation type="submission" date="2022-01" db="EMBL/GenBank/DDBJ databases">
        <title>Paraglaciecola sp. G1-23.</title>
        <authorList>
            <person name="Jin M.S."/>
            <person name="Han D.M."/>
            <person name="Kim H.M."/>
            <person name="Jeon C.O."/>
        </authorList>
    </citation>
    <scope>NUCLEOTIDE SEQUENCE [LARGE SCALE GENOMIC DNA]</scope>
    <source>
        <strain evidence="4 5">G1-23</strain>
    </source>
</reference>
<organism evidence="4 5">
    <name type="scientific">Paraglaciecola algarum</name>
    <dbReference type="NCBI Taxonomy" id="3050085"/>
    <lineage>
        <taxon>Bacteria</taxon>
        <taxon>Pseudomonadati</taxon>
        <taxon>Pseudomonadota</taxon>
        <taxon>Gammaproteobacteria</taxon>
        <taxon>Alteromonadales</taxon>
        <taxon>Alteromonadaceae</taxon>
        <taxon>Paraglaciecola</taxon>
    </lineage>
</organism>